<gene>
    <name evidence="2" type="ORF">O6P32_13370</name>
</gene>
<reference evidence="2" key="1">
    <citation type="submission" date="2022-12" db="EMBL/GenBank/DDBJ databases">
        <title>Phocaeicola acetigenes sp. nov., isolated feces from a healthy human.</title>
        <authorList>
            <person name="Do H."/>
            <person name="Ha Y.B."/>
            <person name="Kim J.-S."/>
            <person name="Suh M.K."/>
            <person name="Kim H.S."/>
            <person name="Lee J.-S."/>
        </authorList>
    </citation>
    <scope>NUCLEOTIDE SEQUENCE</scope>
    <source>
        <strain evidence="2">KGMB11183</strain>
    </source>
</reference>
<accession>A0ABT4PKW6</accession>
<dbReference type="EMBL" id="JAPZVM010000019">
    <property type="protein sequence ID" value="MCZ8373688.1"/>
    <property type="molecule type" value="Genomic_DNA"/>
</dbReference>
<feature type="region of interest" description="Disordered" evidence="1">
    <location>
        <begin position="21"/>
        <end position="41"/>
    </location>
</feature>
<organism evidence="2 3">
    <name type="scientific">Phocaeicola acetigenes</name>
    <dbReference type="NCBI Taxonomy" id="3016083"/>
    <lineage>
        <taxon>Bacteria</taxon>
        <taxon>Pseudomonadati</taxon>
        <taxon>Bacteroidota</taxon>
        <taxon>Bacteroidia</taxon>
        <taxon>Bacteroidales</taxon>
        <taxon>Bacteroidaceae</taxon>
        <taxon>Phocaeicola</taxon>
    </lineage>
</organism>
<evidence type="ECO:0000256" key="1">
    <source>
        <dbReference type="SAM" id="MobiDB-lite"/>
    </source>
</evidence>
<dbReference type="Proteomes" id="UP001141933">
    <property type="component" value="Unassembled WGS sequence"/>
</dbReference>
<protein>
    <submittedName>
        <fullName evidence="2">Uncharacterized protein</fullName>
    </submittedName>
</protein>
<dbReference type="RefSeq" id="WP_269879021.1">
    <property type="nucleotide sequence ID" value="NZ_JAPZVM010000019.1"/>
</dbReference>
<comment type="caution">
    <text evidence="2">The sequence shown here is derived from an EMBL/GenBank/DDBJ whole genome shotgun (WGS) entry which is preliminary data.</text>
</comment>
<evidence type="ECO:0000313" key="2">
    <source>
        <dbReference type="EMBL" id="MCZ8373688.1"/>
    </source>
</evidence>
<sequence length="122" mass="13558">MSIIKLFRGCRSKAERENIFKNRTARGYTPANPDTTPPTEKEVSDYIAYGEGVPNPNMPEPNDRIPTLVEYTTNFAKAIGFGEHRGGVIQIEIKDCYCAPGSVIEDGVMIRRDAPVENVVKL</sequence>
<keyword evidence="3" id="KW-1185">Reference proteome</keyword>
<evidence type="ECO:0000313" key="3">
    <source>
        <dbReference type="Proteomes" id="UP001141933"/>
    </source>
</evidence>
<proteinExistence type="predicted"/>
<name>A0ABT4PKW6_9BACT</name>